<accession>A0A0M0K369</accession>
<dbReference type="AlphaFoldDB" id="A0A0M0K369"/>
<reference evidence="2" key="1">
    <citation type="journal article" date="2015" name="PLoS Genet.">
        <title>Genome Sequence and Transcriptome Analyses of Chrysochromulina tobin: Metabolic Tools for Enhanced Algal Fitness in the Prominent Order Prymnesiales (Haptophyceae).</title>
        <authorList>
            <person name="Hovde B.T."/>
            <person name="Deodato C.R."/>
            <person name="Hunsperger H.M."/>
            <person name="Ryken S.A."/>
            <person name="Yost W."/>
            <person name="Jha R.K."/>
            <person name="Patterson J."/>
            <person name="Monnat R.J. Jr."/>
            <person name="Barlow S.B."/>
            <person name="Starkenburg S.R."/>
            <person name="Cattolico R.A."/>
        </authorList>
    </citation>
    <scope>NUCLEOTIDE SEQUENCE</scope>
    <source>
        <strain evidence="2">CCMP291</strain>
    </source>
</reference>
<name>A0A0M0K369_9EUKA</name>
<sequence>MSFVLKDVTVPAGSMTMAGYKLRSTLVPVRLDEANTHVVAYRCFQMIFIKRGNMTMVEMHGGNKAYIKATSFRLFKLDMNAERLPPSPGRIDEELDETLNGDELVRFYSDEQLDESEHQLNGMRGLGP</sequence>
<dbReference type="EMBL" id="JWZX01001548">
    <property type="protein sequence ID" value="KOO33316.1"/>
    <property type="molecule type" value="Genomic_DNA"/>
</dbReference>
<proteinExistence type="predicted"/>
<evidence type="ECO:0000313" key="2">
    <source>
        <dbReference type="Proteomes" id="UP000037460"/>
    </source>
</evidence>
<comment type="caution">
    <text evidence="1">The sequence shown here is derived from an EMBL/GenBank/DDBJ whole genome shotgun (WGS) entry which is preliminary data.</text>
</comment>
<dbReference type="Proteomes" id="UP000037460">
    <property type="component" value="Unassembled WGS sequence"/>
</dbReference>
<gene>
    <name evidence="1" type="ORF">Ctob_015965</name>
</gene>
<evidence type="ECO:0000313" key="1">
    <source>
        <dbReference type="EMBL" id="KOO33316.1"/>
    </source>
</evidence>
<keyword evidence="2" id="KW-1185">Reference proteome</keyword>
<protein>
    <submittedName>
        <fullName evidence="1">Uncharacterized protein</fullName>
    </submittedName>
</protein>
<organism evidence="1 2">
    <name type="scientific">Chrysochromulina tobinii</name>
    <dbReference type="NCBI Taxonomy" id="1460289"/>
    <lineage>
        <taxon>Eukaryota</taxon>
        <taxon>Haptista</taxon>
        <taxon>Haptophyta</taxon>
        <taxon>Prymnesiophyceae</taxon>
        <taxon>Prymnesiales</taxon>
        <taxon>Chrysochromulinaceae</taxon>
        <taxon>Chrysochromulina</taxon>
    </lineage>
</organism>